<dbReference type="InterPro" id="IPR015018">
    <property type="entry name" value="DUF1905"/>
</dbReference>
<gene>
    <name evidence="1" type="ORF">JL107_03700</name>
</gene>
<reference evidence="1" key="1">
    <citation type="submission" date="2021-01" db="EMBL/GenBank/DDBJ databases">
        <title>KCTC 19127 draft genome.</title>
        <authorList>
            <person name="An D."/>
        </authorList>
    </citation>
    <scope>NUCLEOTIDE SEQUENCE</scope>
    <source>
        <strain evidence="1">KCTC 19127</strain>
    </source>
</reference>
<dbReference type="EMBL" id="JAERWL010000005">
    <property type="protein sequence ID" value="MBM9475543.1"/>
    <property type="molecule type" value="Genomic_DNA"/>
</dbReference>
<evidence type="ECO:0000313" key="1">
    <source>
        <dbReference type="EMBL" id="MBM9475543.1"/>
    </source>
</evidence>
<dbReference type="Gene3D" id="2.40.30.100">
    <property type="entry name" value="AF2212/PG0164-like"/>
    <property type="match status" value="1"/>
</dbReference>
<sequence length="147" mass="15434">MATVRTFTTTLLQQGNNVGIEVPPDVVESFDAGRRVPVRVSLRDHRYDSTIAVMGGRFLVPVSAAHRAAAGVAGGDEVSVTLEHDPQPRTVDVPADLADALTSAGVREAFDALPAGGRKGHVRSVTEAKADATRARRIAKVVDQLGG</sequence>
<name>A0A939BZA9_9ACTN</name>
<comment type="caution">
    <text evidence="1">The sequence shown here is derived from an EMBL/GenBank/DDBJ whole genome shotgun (WGS) entry which is preliminary data.</text>
</comment>
<organism evidence="1 2">
    <name type="scientific">Nakamurella flavida</name>
    <dbReference type="NCBI Taxonomy" id="363630"/>
    <lineage>
        <taxon>Bacteria</taxon>
        <taxon>Bacillati</taxon>
        <taxon>Actinomycetota</taxon>
        <taxon>Actinomycetes</taxon>
        <taxon>Nakamurellales</taxon>
        <taxon>Nakamurellaceae</taxon>
        <taxon>Nakamurella</taxon>
    </lineage>
</organism>
<dbReference type="AlphaFoldDB" id="A0A939BZA9"/>
<dbReference type="Pfam" id="PF13376">
    <property type="entry name" value="OmdA"/>
    <property type="match status" value="1"/>
</dbReference>
<protein>
    <submittedName>
        <fullName evidence="1">DUF1905 domain-containing protein</fullName>
    </submittedName>
</protein>
<evidence type="ECO:0000313" key="2">
    <source>
        <dbReference type="Proteomes" id="UP000663801"/>
    </source>
</evidence>
<dbReference type="RefSeq" id="WP_205255659.1">
    <property type="nucleotide sequence ID" value="NZ_BAAAPV010000002.1"/>
</dbReference>
<accession>A0A939BZA9</accession>
<dbReference type="SUPFAM" id="SSF141694">
    <property type="entry name" value="AF2212/PG0164-like"/>
    <property type="match status" value="1"/>
</dbReference>
<dbReference type="InterPro" id="IPR037079">
    <property type="entry name" value="AF2212/PG0164-like_sf"/>
</dbReference>
<keyword evidence="2" id="KW-1185">Reference proteome</keyword>
<proteinExistence type="predicted"/>
<dbReference type="Pfam" id="PF08922">
    <property type="entry name" value="DUF1905"/>
    <property type="match status" value="1"/>
</dbReference>
<dbReference type="Proteomes" id="UP000663801">
    <property type="component" value="Unassembled WGS sequence"/>
</dbReference>